<evidence type="ECO:0000256" key="6">
    <source>
        <dbReference type="SAM" id="Phobius"/>
    </source>
</evidence>
<evidence type="ECO:0000256" key="2">
    <source>
        <dbReference type="ARBA" id="ARBA00022475"/>
    </source>
</evidence>
<dbReference type="AlphaFoldDB" id="A0A328UBW4"/>
<organism evidence="7 8">
    <name type="scientific">Hydrogeniiclostridium mannosilyticum</name>
    <dbReference type="NCBI Taxonomy" id="2764322"/>
    <lineage>
        <taxon>Bacteria</taxon>
        <taxon>Bacillati</taxon>
        <taxon>Bacillota</taxon>
        <taxon>Clostridia</taxon>
        <taxon>Eubacteriales</taxon>
        <taxon>Acutalibacteraceae</taxon>
        <taxon>Hydrogeniiclostridium</taxon>
    </lineage>
</organism>
<evidence type="ECO:0000256" key="5">
    <source>
        <dbReference type="ARBA" id="ARBA00023136"/>
    </source>
</evidence>
<sequence length="271" mass="29541">MVRDIAFGQYIPGKSLIHRMDPRVKIALTFLWIVFLFVAQNFASLLLMVAAVLAVMLLSGVPVRLYLKSMKAILFIVVLTSVLNLFYGGGRTLVQLGPLAITTGGVNNAIFITVRIASLILLSSALTFTTSPTALTDALERLMKPLKVLHVQVHEIAMMMTIALRFVPTLLEETDKIMSAQKARGADMESGGLMQRVKALVPVLVPLFVSAFRRAYDLAMAMECRCYHGGKGRTKMKVLHIAGGDIVMLGVGIACCTAVILCNIFVPFTLL</sequence>
<feature type="transmembrane region" description="Helical" evidence="6">
    <location>
        <begin position="109"/>
        <end position="128"/>
    </location>
</feature>
<keyword evidence="4 6" id="KW-1133">Transmembrane helix</keyword>
<dbReference type="PANTHER" id="PTHR34857:SF2">
    <property type="entry name" value="SLL0384 PROTEIN"/>
    <property type="match status" value="1"/>
</dbReference>
<dbReference type="PANTHER" id="PTHR34857">
    <property type="entry name" value="SLL0384 PROTEIN"/>
    <property type="match status" value="1"/>
</dbReference>
<dbReference type="InterPro" id="IPR003339">
    <property type="entry name" value="ABC/ECF_trnsptr_transmembrane"/>
</dbReference>
<evidence type="ECO:0000256" key="3">
    <source>
        <dbReference type="ARBA" id="ARBA00022692"/>
    </source>
</evidence>
<feature type="transmembrane region" description="Helical" evidence="6">
    <location>
        <begin position="70"/>
        <end position="89"/>
    </location>
</feature>
<protein>
    <submittedName>
        <fullName evidence="7">Energy-coupling factor transporter transmembrane protein EcfT</fullName>
    </submittedName>
</protein>
<proteinExistence type="predicted"/>
<dbReference type="CDD" id="cd16914">
    <property type="entry name" value="EcfT"/>
    <property type="match status" value="1"/>
</dbReference>
<evidence type="ECO:0000256" key="1">
    <source>
        <dbReference type="ARBA" id="ARBA00004141"/>
    </source>
</evidence>
<dbReference type="Pfam" id="PF02361">
    <property type="entry name" value="CbiQ"/>
    <property type="match status" value="1"/>
</dbReference>
<dbReference type="RefSeq" id="WP_112333295.1">
    <property type="nucleotide sequence ID" value="NZ_JADPHD010000002.1"/>
</dbReference>
<evidence type="ECO:0000313" key="8">
    <source>
        <dbReference type="Proteomes" id="UP000249377"/>
    </source>
</evidence>
<evidence type="ECO:0000256" key="4">
    <source>
        <dbReference type="ARBA" id="ARBA00022989"/>
    </source>
</evidence>
<keyword evidence="8" id="KW-1185">Reference proteome</keyword>
<feature type="transmembrane region" description="Helical" evidence="6">
    <location>
        <begin position="237"/>
        <end position="266"/>
    </location>
</feature>
<gene>
    <name evidence="7" type="ORF">DPQ25_11335</name>
</gene>
<keyword evidence="2" id="KW-1003">Cell membrane</keyword>
<evidence type="ECO:0000313" key="7">
    <source>
        <dbReference type="EMBL" id="RAQ22731.1"/>
    </source>
</evidence>
<keyword evidence="5 6" id="KW-0472">Membrane</keyword>
<dbReference type="EMBL" id="QLYR01000009">
    <property type="protein sequence ID" value="RAQ22731.1"/>
    <property type="molecule type" value="Genomic_DNA"/>
</dbReference>
<keyword evidence="3 6" id="KW-0812">Transmembrane</keyword>
<reference evidence="7 8" key="1">
    <citation type="submission" date="2018-06" db="EMBL/GenBank/DDBJ databases">
        <title>Noncontiguous genome sequence of Ruminococcaceae bacterium ASD2818.</title>
        <authorList>
            <person name="Chaplin A.V."/>
            <person name="Sokolova S.R."/>
            <person name="Kochetkova T.O."/>
            <person name="Goltsov A.Y."/>
            <person name="Trofimov D.Y."/>
            <person name="Efimov B.A."/>
        </authorList>
    </citation>
    <scope>NUCLEOTIDE SEQUENCE [LARGE SCALE GENOMIC DNA]</scope>
    <source>
        <strain evidence="7 8">ASD2818</strain>
    </source>
</reference>
<dbReference type="InterPro" id="IPR051611">
    <property type="entry name" value="ECF_transporter_component"/>
</dbReference>
<comment type="subcellular location">
    <subcellularLocation>
        <location evidence="1">Membrane</location>
        <topology evidence="1">Multi-pass membrane protein</topology>
    </subcellularLocation>
</comment>
<dbReference type="Proteomes" id="UP000249377">
    <property type="component" value="Unassembled WGS sequence"/>
</dbReference>
<name>A0A328UBW4_9FIRM</name>
<accession>A0A328UBW4</accession>
<feature type="transmembrane region" description="Helical" evidence="6">
    <location>
        <begin position="30"/>
        <end position="58"/>
    </location>
</feature>
<comment type="caution">
    <text evidence="7">The sequence shown here is derived from an EMBL/GenBank/DDBJ whole genome shotgun (WGS) entry which is preliminary data.</text>
</comment>
<dbReference type="GO" id="GO:0005886">
    <property type="term" value="C:plasma membrane"/>
    <property type="evidence" value="ECO:0007669"/>
    <property type="project" value="UniProtKB-ARBA"/>
</dbReference>